<name>A0ABW1RXC7_9LACO</name>
<dbReference type="EMBL" id="JBHSSC010000005">
    <property type="protein sequence ID" value="MFC6180065.1"/>
    <property type="molecule type" value="Genomic_DNA"/>
</dbReference>
<protein>
    <submittedName>
        <fullName evidence="1">Uncharacterized protein</fullName>
    </submittedName>
</protein>
<comment type="caution">
    <text evidence="1">The sequence shown here is derived from an EMBL/GenBank/DDBJ whole genome shotgun (WGS) entry which is preliminary data.</text>
</comment>
<keyword evidence="2" id="KW-1185">Reference proteome</keyword>
<reference evidence="2" key="1">
    <citation type="journal article" date="2019" name="Int. J. Syst. Evol. Microbiol.">
        <title>The Global Catalogue of Microorganisms (GCM) 10K type strain sequencing project: providing services to taxonomists for standard genome sequencing and annotation.</title>
        <authorList>
            <consortium name="The Broad Institute Genomics Platform"/>
            <consortium name="The Broad Institute Genome Sequencing Center for Infectious Disease"/>
            <person name="Wu L."/>
            <person name="Ma J."/>
        </authorList>
    </citation>
    <scope>NUCLEOTIDE SEQUENCE [LARGE SCALE GENOMIC DNA]</scope>
    <source>
        <strain evidence="2">CCM 8933</strain>
    </source>
</reference>
<sequence length="87" mass="9934">MLNVLALFGSEILLWLSHKRVDAEPQGHKLQIQCNEDKTVDIRIKYEKVSSVKDALREVPDRLKKNLTQGKLQDMAKAVYRAAQSLT</sequence>
<gene>
    <name evidence="1" type="ORF">ACFP5Y_02250</name>
</gene>
<evidence type="ECO:0000313" key="2">
    <source>
        <dbReference type="Proteomes" id="UP001596282"/>
    </source>
</evidence>
<accession>A0ABW1RXC7</accession>
<dbReference type="Proteomes" id="UP001596282">
    <property type="component" value="Unassembled WGS sequence"/>
</dbReference>
<evidence type="ECO:0000313" key="1">
    <source>
        <dbReference type="EMBL" id="MFC6180065.1"/>
    </source>
</evidence>
<organism evidence="1 2">
    <name type="scientific">Lactiplantibacillus daowaiensis</name>
    <dbReference type="NCBI Taxonomy" id="2559918"/>
    <lineage>
        <taxon>Bacteria</taxon>
        <taxon>Bacillati</taxon>
        <taxon>Bacillota</taxon>
        <taxon>Bacilli</taxon>
        <taxon>Lactobacillales</taxon>
        <taxon>Lactobacillaceae</taxon>
        <taxon>Lactiplantibacillus</taxon>
    </lineage>
</organism>
<proteinExistence type="predicted"/>
<dbReference type="RefSeq" id="WP_137628223.1">
    <property type="nucleotide sequence ID" value="NZ_BJDJ01000006.1"/>
</dbReference>